<gene>
    <name evidence="2" type="ORF">B4167_3476</name>
</gene>
<sequence>MGNEAILKKDAAKYSIFFDIIKIRVFKVLLFIGYRLR</sequence>
<keyword evidence="1" id="KW-1133">Transmembrane helix</keyword>
<organism evidence="2 3">
    <name type="scientific">Caldibacillus thermoamylovorans</name>
    <dbReference type="NCBI Taxonomy" id="35841"/>
    <lineage>
        <taxon>Bacteria</taxon>
        <taxon>Bacillati</taxon>
        <taxon>Bacillota</taxon>
        <taxon>Bacilli</taxon>
        <taxon>Bacillales</taxon>
        <taxon>Bacillaceae</taxon>
        <taxon>Caldibacillus</taxon>
    </lineage>
</organism>
<keyword evidence="1" id="KW-0472">Membrane</keyword>
<proteinExistence type="predicted"/>
<comment type="caution">
    <text evidence="2">The sequence shown here is derived from an EMBL/GenBank/DDBJ whole genome shotgun (WGS) entry which is preliminary data.</text>
</comment>
<dbReference type="Proteomes" id="UP000032076">
    <property type="component" value="Unassembled WGS sequence"/>
</dbReference>
<keyword evidence="1" id="KW-0812">Transmembrane</keyword>
<dbReference type="AlphaFoldDB" id="A0ABD4A4W6"/>
<accession>A0ABD4A4W6</accession>
<dbReference type="EMBL" id="JXLU01000119">
    <property type="protein sequence ID" value="KIO71632.1"/>
    <property type="molecule type" value="Genomic_DNA"/>
</dbReference>
<feature type="transmembrane region" description="Helical" evidence="1">
    <location>
        <begin position="12"/>
        <end position="34"/>
    </location>
</feature>
<reference evidence="2 3" key="1">
    <citation type="submission" date="2015-01" db="EMBL/GenBank/DDBJ databases">
        <title>Draft Genome Sequences of Four Bacillus thermoamylovorans Strains, Isolated From Food Products.</title>
        <authorList>
            <person name="Krawcyk A.O."/>
            <person name="Berendsen E.M."/>
            <person name="Eijlander R.T."/>
            <person name="de Jong A."/>
            <person name="Wells-Bennik M."/>
            <person name="Kuipers O.P."/>
        </authorList>
    </citation>
    <scope>NUCLEOTIDE SEQUENCE [LARGE SCALE GENOMIC DNA]</scope>
    <source>
        <strain evidence="2 3">B4167</strain>
    </source>
</reference>
<name>A0ABD4A4W6_9BACI</name>
<evidence type="ECO:0000313" key="3">
    <source>
        <dbReference type="Proteomes" id="UP000032076"/>
    </source>
</evidence>
<evidence type="ECO:0000256" key="1">
    <source>
        <dbReference type="SAM" id="Phobius"/>
    </source>
</evidence>
<evidence type="ECO:0000313" key="2">
    <source>
        <dbReference type="EMBL" id="KIO71632.1"/>
    </source>
</evidence>
<protein>
    <submittedName>
        <fullName evidence="2">Uncharacterized protein</fullName>
    </submittedName>
</protein>